<evidence type="ECO:0000259" key="3">
    <source>
        <dbReference type="Pfam" id="PF00483"/>
    </source>
</evidence>
<dbReference type="STRING" id="53254.SAMN05660750_04663"/>
<reference evidence="4 5" key="1">
    <citation type="submission" date="2015-10" db="EMBL/GenBank/DDBJ databases">
        <title>Draft genome of Bosea thiooxidans.</title>
        <authorList>
            <person name="Wang X."/>
        </authorList>
    </citation>
    <scope>NUCLEOTIDE SEQUENCE [LARGE SCALE GENOMIC DNA]</scope>
    <source>
        <strain evidence="4 5">CGMCC 9174</strain>
    </source>
</reference>
<dbReference type="EMBL" id="LMAR01000067">
    <property type="protein sequence ID" value="KQK28602.1"/>
    <property type="molecule type" value="Genomic_DNA"/>
</dbReference>
<comment type="caution">
    <text evidence="4">The sequence shown here is derived from an EMBL/GenBank/DDBJ whole genome shotgun (WGS) entry which is preliminary data.</text>
</comment>
<evidence type="ECO:0000256" key="1">
    <source>
        <dbReference type="ARBA" id="ARBA00022679"/>
    </source>
</evidence>
<gene>
    <name evidence="4" type="ORF">ARD30_06770</name>
</gene>
<accession>A0A0Q3ST19</accession>
<dbReference type="InterPro" id="IPR029044">
    <property type="entry name" value="Nucleotide-diphossugar_trans"/>
</dbReference>
<proteinExistence type="predicted"/>
<organism evidence="4 5">
    <name type="scientific">Bosea thiooxidans</name>
    <dbReference type="NCBI Taxonomy" id="53254"/>
    <lineage>
        <taxon>Bacteria</taxon>
        <taxon>Pseudomonadati</taxon>
        <taxon>Pseudomonadota</taxon>
        <taxon>Alphaproteobacteria</taxon>
        <taxon>Hyphomicrobiales</taxon>
        <taxon>Boseaceae</taxon>
        <taxon>Bosea</taxon>
    </lineage>
</organism>
<dbReference type="Pfam" id="PF00483">
    <property type="entry name" value="NTP_transferase"/>
    <property type="match status" value="1"/>
</dbReference>
<keyword evidence="5" id="KW-1185">Reference proteome</keyword>
<dbReference type="InterPro" id="IPR005835">
    <property type="entry name" value="NTP_transferase_dom"/>
</dbReference>
<dbReference type="CDD" id="cd06422">
    <property type="entry name" value="NTP_transferase_like_1"/>
    <property type="match status" value="1"/>
</dbReference>
<dbReference type="GO" id="GO:0016779">
    <property type="term" value="F:nucleotidyltransferase activity"/>
    <property type="evidence" value="ECO:0007669"/>
    <property type="project" value="UniProtKB-KW"/>
</dbReference>
<dbReference type="Proteomes" id="UP000051562">
    <property type="component" value="Unassembled WGS sequence"/>
</dbReference>
<keyword evidence="1 4" id="KW-0808">Transferase</keyword>
<evidence type="ECO:0000256" key="2">
    <source>
        <dbReference type="ARBA" id="ARBA00022695"/>
    </source>
</evidence>
<feature type="domain" description="Nucleotidyl transferase" evidence="3">
    <location>
        <begin position="22"/>
        <end position="128"/>
    </location>
</feature>
<dbReference type="PANTHER" id="PTHR43584:SF8">
    <property type="entry name" value="N-ACETYLMURAMATE ALPHA-1-PHOSPHATE URIDYLYLTRANSFERASE"/>
    <property type="match status" value="1"/>
</dbReference>
<dbReference type="OrthoDB" id="9788272at2"/>
<dbReference type="InterPro" id="IPR050065">
    <property type="entry name" value="GlmU-like"/>
</dbReference>
<evidence type="ECO:0000313" key="5">
    <source>
        <dbReference type="Proteomes" id="UP000051562"/>
    </source>
</evidence>
<dbReference type="Gene3D" id="3.90.550.10">
    <property type="entry name" value="Spore Coat Polysaccharide Biosynthesis Protein SpsA, Chain A"/>
    <property type="match status" value="1"/>
</dbReference>
<dbReference type="PANTHER" id="PTHR43584">
    <property type="entry name" value="NUCLEOTIDYL TRANSFERASE"/>
    <property type="match status" value="1"/>
</dbReference>
<sequence length="256" mass="27407">MANRPFREIRVTSTASPPIRRAMVLAAGLGQRMRPITDTLPKPLVRIGGKAMLDHALDRLADAGIEEAVVNVHHLAGQVEAHLAGRTRPRIVISDERGELLETGGGAKKALPLLGDGPFFSVNSDSLWSERGISNFGAMAAAWDGETMDMLLLLAERESSVGFNGPGDFFRDEAGRLTRRGAAASAPYVYAGVAIVTPDFFVDTPASFSFNLLFDRAIARGRLSGHVLEGRWLHVDRPEAIAPAEAAFAAAQPVDA</sequence>
<dbReference type="RefSeq" id="WP_055730126.1">
    <property type="nucleotide sequence ID" value="NZ_FUYX01000018.1"/>
</dbReference>
<evidence type="ECO:0000313" key="4">
    <source>
        <dbReference type="EMBL" id="KQK28602.1"/>
    </source>
</evidence>
<keyword evidence="2 4" id="KW-0548">Nucleotidyltransferase</keyword>
<name>A0A0Q3ST19_9HYPH</name>
<protein>
    <submittedName>
        <fullName evidence="4">Mannose-1-phosphate guanylyltransferase</fullName>
    </submittedName>
</protein>
<dbReference type="AlphaFoldDB" id="A0A0Q3ST19"/>
<dbReference type="SUPFAM" id="SSF53448">
    <property type="entry name" value="Nucleotide-diphospho-sugar transferases"/>
    <property type="match status" value="1"/>
</dbReference>